<proteinExistence type="predicted"/>
<sequence length="375" mass="43524">MNDNEKISQKANIKKQSYIVNNKSDIIISLDEQFAQPIEKKKKIYEFRKYKLTVEYPNKILEEGLRNKDFNQGLKVSKFAYKINHLYKLVNLIDSKQLKIHHPLGGGSYVFKEKYIDYILEHVPKSDVRISIEAQPNGSPHFGIIVTFLLAFSLAQQKAKTLSYTKEIDKHIDYYKGLLRKLNSYSGVVFMIRKQSDFNSHPRMSEVISTIIKEREKIGFLLSPKSKIIALSVAYPQYGLADKYEKKNIYEGNNNVISSCPKLEFNTPLRNFVKGVVYFEDNKDVTVPYSWVRVTGRDYAGTYQEQILYKGASILRVNVTELPFILYSLLVIDWSDFKLSKSLYISEGAYGYLKEQDYDYLIDYSSFKRLLVTAD</sequence>
<gene>
    <name evidence="1" type="ORF">CHRIB12_LOCUS13490</name>
</gene>
<dbReference type="VEuPathDB" id="FungiDB:FUN_005030"/>
<accession>A0A2I1F1S1</accession>
<evidence type="ECO:0000313" key="1">
    <source>
        <dbReference type="EMBL" id="CAB5372280.1"/>
    </source>
</evidence>
<dbReference type="VEuPathDB" id="FungiDB:RhiirFUN_012524"/>
<protein>
    <submittedName>
        <fullName evidence="1">Uncharacterized protein</fullName>
    </submittedName>
</protein>
<dbReference type="VEuPathDB" id="FungiDB:RhiirA1_468388"/>
<name>A0A2I1F1S1_9GLOM</name>
<dbReference type="Proteomes" id="UP000684084">
    <property type="component" value="Unassembled WGS sequence"/>
</dbReference>
<evidence type="ECO:0000313" key="2">
    <source>
        <dbReference type="Proteomes" id="UP000684084"/>
    </source>
</evidence>
<dbReference type="AlphaFoldDB" id="A0A2I1F1S1"/>
<organism evidence="1 2">
    <name type="scientific">Rhizophagus irregularis</name>
    <dbReference type="NCBI Taxonomy" id="588596"/>
    <lineage>
        <taxon>Eukaryota</taxon>
        <taxon>Fungi</taxon>
        <taxon>Fungi incertae sedis</taxon>
        <taxon>Mucoromycota</taxon>
        <taxon>Glomeromycotina</taxon>
        <taxon>Glomeromycetes</taxon>
        <taxon>Glomerales</taxon>
        <taxon>Glomeraceae</taxon>
        <taxon>Rhizophagus</taxon>
    </lineage>
</organism>
<dbReference type="OrthoDB" id="2149705at2759"/>
<dbReference type="EMBL" id="CAGKOT010000030">
    <property type="protein sequence ID" value="CAB5372280.1"/>
    <property type="molecule type" value="Genomic_DNA"/>
</dbReference>
<comment type="caution">
    <text evidence="1">The sequence shown here is derived from an EMBL/GenBank/DDBJ whole genome shotgun (WGS) entry which is preliminary data.</text>
</comment>
<reference evidence="1" key="1">
    <citation type="submission" date="2020-05" db="EMBL/GenBank/DDBJ databases">
        <authorList>
            <person name="Rincon C."/>
            <person name="Sanders R I."/>
            <person name="Robbins C."/>
            <person name="Chaturvedi A."/>
        </authorList>
    </citation>
    <scope>NUCLEOTIDE SEQUENCE</scope>
    <source>
        <strain evidence="1">CHB12</strain>
    </source>
</reference>